<name>A0A1K2IRI4_9FLAO</name>
<dbReference type="Pfam" id="PF21785">
    <property type="entry name" value="Bflower_2"/>
    <property type="match status" value="1"/>
</dbReference>
<dbReference type="Proteomes" id="UP000182544">
    <property type="component" value="Unassembled WGS sequence"/>
</dbReference>
<feature type="signal peptide" evidence="1">
    <location>
        <begin position="1"/>
        <end position="24"/>
    </location>
</feature>
<dbReference type="STRING" id="369401.SAMN05428642_10590"/>
<feature type="domain" description="DUF3347" evidence="2">
    <location>
        <begin position="149"/>
        <end position="222"/>
    </location>
</feature>
<dbReference type="AlphaFoldDB" id="A0A1K2IRI4"/>
<dbReference type="InterPro" id="IPR021782">
    <property type="entry name" value="DUF3347"/>
</dbReference>
<dbReference type="OrthoDB" id="1409548at2"/>
<reference evidence="3 4" key="1">
    <citation type="submission" date="2016-10" db="EMBL/GenBank/DDBJ databases">
        <authorList>
            <person name="de Groot N.N."/>
        </authorList>
    </citation>
    <scope>NUCLEOTIDE SEQUENCE [LARGE SCALE GENOMIC DNA]</scope>
    <source>
        <strain evidence="3 4">DSM 18180</strain>
    </source>
</reference>
<proteinExistence type="predicted"/>
<keyword evidence="4" id="KW-1185">Reference proteome</keyword>
<protein>
    <recommendedName>
        <fullName evidence="2">DUF3347 domain-containing protein</fullName>
    </recommendedName>
</protein>
<sequence>MKKRVIISLVFLVGILQSAQTAFAQASDKTKRQMSINGKGEVLDRGTKLGYISKEDIVYNNQGKKLGFIKNGKVNDAEGNSLGKVKKGGQYYNESGQLVLSVKGNDEKCEILDPKGHAIGYVHKNYKLHACAIHCFFGEKKIGDDMDAIISGYLNIENALAADNSKSAQEAAIKLLNEETALNETYMKKTLEQLSKSTEINEQRNQFANLSKQLYTVFKEINLAGKTLYWIHCPMAMDGNGANWLSLTEKIKNPYLGSKMPNCGSVKETLK</sequence>
<organism evidence="3 4">
    <name type="scientific">Flaviramulus basaltis</name>
    <dbReference type="NCBI Taxonomy" id="369401"/>
    <lineage>
        <taxon>Bacteria</taxon>
        <taxon>Pseudomonadati</taxon>
        <taxon>Bacteroidota</taxon>
        <taxon>Flavobacteriia</taxon>
        <taxon>Flavobacteriales</taxon>
        <taxon>Flavobacteriaceae</taxon>
        <taxon>Flaviramulus</taxon>
    </lineage>
</organism>
<dbReference type="EMBL" id="FPKV01000005">
    <property type="protein sequence ID" value="SFZ94800.1"/>
    <property type="molecule type" value="Genomic_DNA"/>
</dbReference>
<dbReference type="Pfam" id="PF11827">
    <property type="entry name" value="DUF3347"/>
    <property type="match status" value="1"/>
</dbReference>
<evidence type="ECO:0000259" key="2">
    <source>
        <dbReference type="Pfam" id="PF11827"/>
    </source>
</evidence>
<feature type="chain" id="PRO_5012476226" description="DUF3347 domain-containing protein" evidence="1">
    <location>
        <begin position="25"/>
        <end position="271"/>
    </location>
</feature>
<evidence type="ECO:0000313" key="3">
    <source>
        <dbReference type="EMBL" id="SFZ94800.1"/>
    </source>
</evidence>
<evidence type="ECO:0000256" key="1">
    <source>
        <dbReference type="SAM" id="SignalP"/>
    </source>
</evidence>
<gene>
    <name evidence="3" type="ORF">SAMN05428642_10590</name>
</gene>
<evidence type="ECO:0000313" key="4">
    <source>
        <dbReference type="Proteomes" id="UP000182544"/>
    </source>
</evidence>
<accession>A0A1K2IRI4</accession>
<dbReference type="RefSeq" id="WP_072403543.1">
    <property type="nucleotide sequence ID" value="NZ_FPKV01000005.1"/>
</dbReference>
<dbReference type="InterPro" id="IPR048910">
    <property type="entry name" value="Bflower_2"/>
</dbReference>
<keyword evidence="1" id="KW-0732">Signal</keyword>